<evidence type="ECO:0000313" key="3">
    <source>
        <dbReference type="Proteomes" id="UP000325113"/>
    </source>
</evidence>
<proteinExistence type="predicted"/>
<comment type="caution">
    <text evidence="2">The sequence shown here is derived from an EMBL/GenBank/DDBJ whole genome shotgun (WGS) entry which is preliminary data.</text>
</comment>
<evidence type="ECO:0000256" key="1">
    <source>
        <dbReference type="SAM" id="MobiDB-lite"/>
    </source>
</evidence>
<feature type="compositionally biased region" description="Low complexity" evidence="1">
    <location>
        <begin position="368"/>
        <end position="381"/>
    </location>
</feature>
<name>A0A5A8D2X2_CAFRO</name>
<feature type="compositionally biased region" description="Low complexity" evidence="1">
    <location>
        <begin position="111"/>
        <end position="120"/>
    </location>
</feature>
<dbReference type="AlphaFoldDB" id="A0A5A8D2X2"/>
<dbReference type="Proteomes" id="UP000325113">
    <property type="component" value="Unassembled WGS sequence"/>
</dbReference>
<organism evidence="2 3">
    <name type="scientific">Cafeteria roenbergensis</name>
    <name type="common">Marine flagellate</name>
    <dbReference type="NCBI Taxonomy" id="33653"/>
    <lineage>
        <taxon>Eukaryota</taxon>
        <taxon>Sar</taxon>
        <taxon>Stramenopiles</taxon>
        <taxon>Bigyra</taxon>
        <taxon>Opalozoa</taxon>
        <taxon>Bicosoecida</taxon>
        <taxon>Cafeteriaceae</taxon>
        <taxon>Cafeteria</taxon>
    </lineage>
</organism>
<sequence length="808" mass="83461">MAAVPAGVVPAFVPVAFARADKLFRLERLQTCFISLHEALACLAVDVEESEPRHEDEQLRPYVVAAAASLAHEANRVALALPDICARHPTPEALALQRRVMEETNATMLRSAAAGSASARKAAKKPRKPGKPSKRSKATSKSKLTGVEAELDVVLSGFEKAATALAAGVQQYVRGHSATFAEDVRLAARRLIDSCGCAMLAAVPDSLRIYGPGDAGAPPATAASGAGGAASAGAGAVIGPAPASDPAATRRLVQSAAMASRHAAAFNDLPKHDSAATMRRLMRFVNLSREGMEELWGGTDDPPERPTAAALAAAGDVFAGEDPGAEAGADEEGDGPTPEFTDQDFDNWDEEDEDEDEDEDGDEDEAAGAHSEAGAAQAAGARRTGGWRKDPLSCERWWRAHRSFRRMKKLILCLDAVILRSSKTLRTDLAPWRPDLAPKTKKLSAAAARRARAQASGAGAVILGGTGTAAAAAAGGSGSAAAKPAKPPSSKPTAEWWLRRMPDVAQRELELRFAWMDGLAAALDGASDAMINFADAMTDPRDAKAMRDGAVAVVAALGHVAEAALPGMSHPGVAELRNAALAELGRPQADAERMPSELLAAVDRLGKARQALAAGDSALSSGEPASQREAMAALLVPAGTEAASRAVALTSSSAGIRTMQSSTKVDLDELAEREEAEAKFTTEETVPEPARKVAADAAAAAGLPCPSFDLASTEADAVGSCVASCPAPEAEVEAELPEFPLEQVAQFALLADAACADPLTAWNLAETAYLSMLSCASLVRELAAAGFADTGANGSVDDNGSADAAMDE</sequence>
<feature type="region of interest" description="Disordered" evidence="1">
    <location>
        <begin position="111"/>
        <end position="143"/>
    </location>
</feature>
<protein>
    <submittedName>
        <fullName evidence="2">Uncharacterized protein</fullName>
    </submittedName>
</protein>
<gene>
    <name evidence="2" type="ORF">FNF31_04794</name>
</gene>
<feature type="compositionally biased region" description="Acidic residues" evidence="1">
    <location>
        <begin position="341"/>
        <end position="366"/>
    </location>
</feature>
<reference evidence="2 3" key="1">
    <citation type="submission" date="2019-07" db="EMBL/GenBank/DDBJ databases">
        <title>Genomes of Cafeteria roenbergensis.</title>
        <authorList>
            <person name="Fischer M.G."/>
            <person name="Hackl T."/>
            <person name="Roman M."/>
        </authorList>
    </citation>
    <scope>NUCLEOTIDE SEQUENCE [LARGE SCALE GENOMIC DNA]</scope>
    <source>
        <strain evidence="2 3">Cflag</strain>
    </source>
</reference>
<evidence type="ECO:0000313" key="2">
    <source>
        <dbReference type="EMBL" id="KAA0159555.1"/>
    </source>
</evidence>
<feature type="region of interest" description="Disordered" evidence="1">
    <location>
        <begin position="319"/>
        <end position="389"/>
    </location>
</feature>
<dbReference type="EMBL" id="VLTM01000052">
    <property type="protein sequence ID" value="KAA0159555.1"/>
    <property type="molecule type" value="Genomic_DNA"/>
</dbReference>
<feature type="compositionally biased region" description="Basic residues" evidence="1">
    <location>
        <begin position="121"/>
        <end position="140"/>
    </location>
</feature>
<accession>A0A5A8D2X2</accession>